<reference evidence="3 4" key="1">
    <citation type="submission" date="2024-03" db="EMBL/GenBank/DDBJ databases">
        <title>Draft genome sequence of Pseudonocardia sp. DW16-2.</title>
        <authorList>
            <person name="Duangmal K."/>
        </authorList>
    </citation>
    <scope>NUCLEOTIDE SEQUENCE [LARGE SCALE GENOMIC DNA]</scope>
    <source>
        <strain evidence="3 4">DW16-2</strain>
    </source>
</reference>
<evidence type="ECO:0000313" key="3">
    <source>
        <dbReference type="EMBL" id="MEJ8281754.1"/>
    </source>
</evidence>
<feature type="transmembrane region" description="Helical" evidence="2">
    <location>
        <begin position="61"/>
        <end position="83"/>
    </location>
</feature>
<feature type="region of interest" description="Disordered" evidence="1">
    <location>
        <begin position="1"/>
        <end position="54"/>
    </location>
</feature>
<gene>
    <name evidence="3" type="ORF">WJX68_22660</name>
</gene>
<keyword evidence="2" id="KW-0472">Membrane</keyword>
<name>A0ABU8TCS3_9PSEU</name>
<feature type="compositionally biased region" description="Low complexity" evidence="1">
    <location>
        <begin position="184"/>
        <end position="196"/>
    </location>
</feature>
<keyword evidence="2" id="KW-1133">Transmembrane helix</keyword>
<dbReference type="InterPro" id="IPR026898">
    <property type="entry name" value="PrsW"/>
</dbReference>
<dbReference type="EMBL" id="JBBJUP010000023">
    <property type="protein sequence ID" value="MEJ8281754.1"/>
    <property type="molecule type" value="Genomic_DNA"/>
</dbReference>
<keyword evidence="2" id="KW-0812">Transmembrane</keyword>
<evidence type="ECO:0000256" key="2">
    <source>
        <dbReference type="SAM" id="Phobius"/>
    </source>
</evidence>
<proteinExistence type="predicted"/>
<dbReference type="GO" id="GO:0006508">
    <property type="term" value="P:proteolysis"/>
    <property type="evidence" value="ECO:0007669"/>
    <property type="project" value="UniProtKB-KW"/>
</dbReference>
<evidence type="ECO:0000313" key="4">
    <source>
        <dbReference type="Proteomes" id="UP001364211"/>
    </source>
</evidence>
<organism evidence="3 4">
    <name type="scientific">Pseudonocardia spirodelae</name>
    <dbReference type="NCBI Taxonomy" id="3133431"/>
    <lineage>
        <taxon>Bacteria</taxon>
        <taxon>Bacillati</taxon>
        <taxon>Actinomycetota</taxon>
        <taxon>Actinomycetes</taxon>
        <taxon>Pseudonocardiales</taxon>
        <taxon>Pseudonocardiaceae</taxon>
        <taxon>Pseudonocardia</taxon>
    </lineage>
</organism>
<feature type="compositionally biased region" description="Low complexity" evidence="1">
    <location>
        <begin position="1"/>
        <end position="11"/>
    </location>
</feature>
<dbReference type="GO" id="GO:0008233">
    <property type="term" value="F:peptidase activity"/>
    <property type="evidence" value="ECO:0007669"/>
    <property type="project" value="UniProtKB-KW"/>
</dbReference>
<dbReference type="EC" id="3.4.-.-" evidence="3"/>
<protein>
    <submittedName>
        <fullName evidence="3">PrsW family glutamic-type intramembrane protease</fullName>
        <ecNumber evidence="3">3.4.-.-</ecNumber>
    </submittedName>
</protein>
<evidence type="ECO:0000256" key="1">
    <source>
        <dbReference type="SAM" id="MobiDB-lite"/>
    </source>
</evidence>
<feature type="transmembrane region" description="Helical" evidence="2">
    <location>
        <begin position="129"/>
        <end position="151"/>
    </location>
</feature>
<dbReference type="Proteomes" id="UP001364211">
    <property type="component" value="Unassembled WGS sequence"/>
</dbReference>
<accession>A0ABU8TCS3</accession>
<feature type="region of interest" description="Disordered" evidence="1">
    <location>
        <begin position="184"/>
        <end position="222"/>
    </location>
</feature>
<feature type="transmembrane region" description="Helical" evidence="2">
    <location>
        <begin position="157"/>
        <end position="175"/>
    </location>
</feature>
<keyword evidence="3" id="KW-0378">Hydrolase</keyword>
<feature type="transmembrane region" description="Helical" evidence="2">
    <location>
        <begin position="95"/>
        <end position="117"/>
    </location>
</feature>
<keyword evidence="4" id="KW-1185">Reference proteome</keyword>
<comment type="caution">
    <text evidence="3">The sequence shown here is derived from an EMBL/GenBank/DDBJ whole genome shotgun (WGS) entry which is preliminary data.</text>
</comment>
<dbReference type="Pfam" id="PF13367">
    <property type="entry name" value="PrsW-protease"/>
    <property type="match status" value="1"/>
</dbReference>
<keyword evidence="3" id="KW-0645">Protease</keyword>
<dbReference type="RefSeq" id="WP_340294441.1">
    <property type="nucleotide sequence ID" value="NZ_JBBJUP010000023.1"/>
</dbReference>
<sequence>MAGVDAAPVVPVDDDVGVRRADRGPAAGHDAADHRQRRHPAPVDRAPRPPPGLESDVPREFLFLGATSGLVFGAVEAVGYANAFAIHDADSGLTLAWRLLTGPIVHACWAGLSGYFLGLASRYRDAGPWLALAGIGIALPAVLHGLNNWVAGENGPVWAAVQGLSAALLFGYARIGLIASHPTPATAPPARAGTPAGPDPRPPGHRFAPDLPTRRLPVVRRP</sequence>